<evidence type="ECO:0000313" key="4">
    <source>
        <dbReference type="Proteomes" id="UP001501752"/>
    </source>
</evidence>
<evidence type="ECO:0000313" key="3">
    <source>
        <dbReference type="EMBL" id="GAA4853267.1"/>
    </source>
</evidence>
<name>A0ABP9DRC1_9ACTN</name>
<reference evidence="4" key="1">
    <citation type="journal article" date="2019" name="Int. J. Syst. Evol. Microbiol.">
        <title>The Global Catalogue of Microorganisms (GCM) 10K type strain sequencing project: providing services to taxonomists for standard genome sequencing and annotation.</title>
        <authorList>
            <consortium name="The Broad Institute Genomics Platform"/>
            <consortium name="The Broad Institute Genome Sequencing Center for Infectious Disease"/>
            <person name="Wu L."/>
            <person name="Ma J."/>
        </authorList>
    </citation>
    <scope>NUCLEOTIDE SEQUENCE [LARGE SCALE GENOMIC DNA]</scope>
    <source>
        <strain evidence="4">JCM 13006</strain>
    </source>
</reference>
<feature type="domain" description="DUF4097" evidence="2">
    <location>
        <begin position="72"/>
        <end position="214"/>
    </location>
</feature>
<protein>
    <recommendedName>
        <fullName evidence="2">DUF4097 domain-containing protein</fullName>
    </recommendedName>
</protein>
<feature type="region of interest" description="Disordered" evidence="1">
    <location>
        <begin position="196"/>
        <end position="217"/>
    </location>
</feature>
<proteinExistence type="predicted"/>
<evidence type="ECO:0000259" key="2">
    <source>
        <dbReference type="Pfam" id="PF13349"/>
    </source>
</evidence>
<comment type="caution">
    <text evidence="3">The sequence shown here is derived from an EMBL/GenBank/DDBJ whole genome shotgun (WGS) entry which is preliminary data.</text>
</comment>
<dbReference type="Proteomes" id="UP001501752">
    <property type="component" value="Unassembled WGS sequence"/>
</dbReference>
<sequence length="217" mass="22314">MWVAAGTVAVGVLAGCSIGPEQRREIAYGVDGPVRALVVEGATGDVEVVSGGSALTVVERHRYRGRAPEAVHQVVDGTLTVSYRCSDCSVGYRVEVPEATAVTVHNSTGDVRITGPAGRVEARSSTGRVVARGLTASAVRLESSTGEVRASFEDAPAEVTATSATGSVEVTLPTGRTYDVDARSGTGEVRVGVERSTSAPRRVTARSGTGDVTVTRG</sequence>
<evidence type="ECO:0000256" key="1">
    <source>
        <dbReference type="SAM" id="MobiDB-lite"/>
    </source>
</evidence>
<organism evidence="3 4">
    <name type="scientific">Kitasatospora terrestris</name>
    <dbReference type="NCBI Taxonomy" id="258051"/>
    <lineage>
        <taxon>Bacteria</taxon>
        <taxon>Bacillati</taxon>
        <taxon>Actinomycetota</taxon>
        <taxon>Actinomycetes</taxon>
        <taxon>Kitasatosporales</taxon>
        <taxon>Streptomycetaceae</taxon>
        <taxon>Kitasatospora</taxon>
    </lineage>
</organism>
<keyword evidence="4" id="KW-1185">Reference proteome</keyword>
<accession>A0ABP9DRC1</accession>
<dbReference type="EMBL" id="BAABIS010000001">
    <property type="protein sequence ID" value="GAA4853267.1"/>
    <property type="molecule type" value="Genomic_DNA"/>
</dbReference>
<dbReference type="InterPro" id="IPR025164">
    <property type="entry name" value="Toastrack_DUF4097"/>
</dbReference>
<dbReference type="Pfam" id="PF13349">
    <property type="entry name" value="DUF4097"/>
    <property type="match status" value="1"/>
</dbReference>
<gene>
    <name evidence="3" type="ORF">GCM10023235_33170</name>
</gene>
<feature type="compositionally biased region" description="Polar residues" evidence="1">
    <location>
        <begin position="206"/>
        <end position="217"/>
    </location>
</feature>